<dbReference type="Gene3D" id="1.20.1250.20">
    <property type="entry name" value="MFS general substrate transporter like domains"/>
    <property type="match status" value="2"/>
</dbReference>
<feature type="transmembrane region" description="Helical" evidence="5">
    <location>
        <begin position="100"/>
        <end position="119"/>
    </location>
</feature>
<dbReference type="EMBL" id="WJQU01000001">
    <property type="protein sequence ID" value="KAJ6645244.1"/>
    <property type="molecule type" value="Genomic_DNA"/>
</dbReference>
<keyword evidence="4 5" id="KW-0472">Membrane</keyword>
<feature type="transmembrane region" description="Helical" evidence="5">
    <location>
        <begin position="477"/>
        <end position="497"/>
    </location>
</feature>
<comment type="subcellular location">
    <subcellularLocation>
        <location evidence="1">Membrane</location>
        <topology evidence="1">Multi-pass membrane protein</topology>
    </subcellularLocation>
</comment>
<dbReference type="PANTHER" id="PTHR24064">
    <property type="entry name" value="SOLUTE CARRIER FAMILY 22 MEMBER"/>
    <property type="match status" value="1"/>
</dbReference>
<organism evidence="7 8">
    <name type="scientific">Pseudolycoriella hygida</name>
    <dbReference type="NCBI Taxonomy" id="35572"/>
    <lineage>
        <taxon>Eukaryota</taxon>
        <taxon>Metazoa</taxon>
        <taxon>Ecdysozoa</taxon>
        <taxon>Arthropoda</taxon>
        <taxon>Hexapoda</taxon>
        <taxon>Insecta</taxon>
        <taxon>Pterygota</taxon>
        <taxon>Neoptera</taxon>
        <taxon>Endopterygota</taxon>
        <taxon>Diptera</taxon>
        <taxon>Nematocera</taxon>
        <taxon>Sciaroidea</taxon>
        <taxon>Sciaridae</taxon>
        <taxon>Pseudolycoriella</taxon>
    </lineage>
</organism>
<evidence type="ECO:0000313" key="7">
    <source>
        <dbReference type="EMBL" id="KAJ6645244.1"/>
    </source>
</evidence>
<evidence type="ECO:0000256" key="4">
    <source>
        <dbReference type="ARBA" id="ARBA00023136"/>
    </source>
</evidence>
<dbReference type="AlphaFoldDB" id="A0A9Q0N9P7"/>
<dbReference type="GO" id="GO:0016020">
    <property type="term" value="C:membrane"/>
    <property type="evidence" value="ECO:0007669"/>
    <property type="project" value="UniProtKB-SubCell"/>
</dbReference>
<comment type="caution">
    <text evidence="7">The sequence shown here is derived from an EMBL/GenBank/DDBJ whole genome shotgun (WGS) entry which is preliminary data.</text>
</comment>
<dbReference type="InterPro" id="IPR036259">
    <property type="entry name" value="MFS_trans_sf"/>
</dbReference>
<feature type="transmembrane region" description="Helical" evidence="5">
    <location>
        <begin position="442"/>
        <end position="465"/>
    </location>
</feature>
<feature type="domain" description="Major facilitator superfamily (MFS) profile" evidence="6">
    <location>
        <begin position="348"/>
        <end position="613"/>
    </location>
</feature>
<feature type="transmembrane region" description="Helical" evidence="5">
    <location>
        <begin position="503"/>
        <end position="522"/>
    </location>
</feature>
<dbReference type="Pfam" id="PF00083">
    <property type="entry name" value="Sugar_tr"/>
    <property type="match status" value="1"/>
</dbReference>
<sequence length="613" mass="68804">MTLGAESIADKLNQEAQWKKEELLPQREKFELEIADVGNSCVEQKLNKMKATNAFVFYGLSLNSQNLSGNKYLNFILVCLIEIPGLTLAWIAMNKLGRRFSLSGSLLLCGITCVCGGFVTPDLHWLLILLFLCGKMGITASFAIVYVHTAEMLPTIIRSGGVGTMSTVARIGDSFYKPLPLLLFGSVSFFGGILALLLPETLGEKLPDTVEEAERLGEKRDDDINLNRINTTSMFKEFLQMFYMDEETNFDEVLDEIGEFGKYQQTNFLLLSLPVIFAAANSLSYVFTAGVPNYRCRVPECDNFEPTFDEAWVHYAVPGSTVNGIFQPEQCLKFAIETAANLTSPPNECPAEWFGDQRVSCDEWVFDPKERTIVNDWKITCSENLWRLALIGTLHFAGIVVGSGVFGILADKFGRRLIFIFCILFMSITGIGQALSKDYITFSVFAFLNAFGTSGVYPLAFIIGVEMVGARKREMSGIVLNYFYAVGEALVGLIAWLCGDWVIVQYAVSAPPLLFALYYWIIPESIRWLLARGETVKAAKIIKKAAKVNGIKLSDNLIKNFSLQPLTTDNDTCKDVNSEDMEKRKTKYEIWSNIKQILRSRKMIFRMLFLFYI</sequence>
<feature type="non-terminal residue" evidence="7">
    <location>
        <position position="1"/>
    </location>
</feature>
<dbReference type="InterPro" id="IPR005828">
    <property type="entry name" value="MFS_sugar_transport-like"/>
</dbReference>
<evidence type="ECO:0000256" key="2">
    <source>
        <dbReference type="ARBA" id="ARBA00022692"/>
    </source>
</evidence>
<protein>
    <submittedName>
        <fullName evidence="7">Solute carrier family 22 member 8</fullName>
    </submittedName>
</protein>
<evidence type="ECO:0000256" key="1">
    <source>
        <dbReference type="ARBA" id="ARBA00004141"/>
    </source>
</evidence>
<feature type="transmembrane region" description="Helical" evidence="5">
    <location>
        <begin position="385"/>
        <end position="410"/>
    </location>
</feature>
<name>A0A9Q0N9P7_9DIPT</name>
<gene>
    <name evidence="7" type="primary">SLC22A8_0</name>
    <name evidence="7" type="ORF">Bhyg_00448</name>
</gene>
<dbReference type="Proteomes" id="UP001151699">
    <property type="component" value="Chromosome A"/>
</dbReference>
<dbReference type="SUPFAM" id="SSF103473">
    <property type="entry name" value="MFS general substrate transporter"/>
    <property type="match status" value="2"/>
</dbReference>
<keyword evidence="3 5" id="KW-1133">Transmembrane helix</keyword>
<feature type="transmembrane region" description="Helical" evidence="5">
    <location>
        <begin position="125"/>
        <end position="147"/>
    </location>
</feature>
<reference evidence="7" key="1">
    <citation type="submission" date="2022-07" db="EMBL/GenBank/DDBJ databases">
        <authorList>
            <person name="Trinca V."/>
            <person name="Uliana J.V.C."/>
            <person name="Torres T.T."/>
            <person name="Ward R.J."/>
            <person name="Monesi N."/>
        </authorList>
    </citation>
    <scope>NUCLEOTIDE SEQUENCE</scope>
    <source>
        <strain evidence="7">HSMRA1968</strain>
        <tissue evidence="7">Whole embryos</tissue>
    </source>
</reference>
<dbReference type="GO" id="GO:0022857">
    <property type="term" value="F:transmembrane transporter activity"/>
    <property type="evidence" value="ECO:0007669"/>
    <property type="project" value="InterPro"/>
</dbReference>
<feature type="transmembrane region" description="Helical" evidence="5">
    <location>
        <begin position="72"/>
        <end position="93"/>
    </location>
</feature>
<dbReference type="InterPro" id="IPR020846">
    <property type="entry name" value="MFS_dom"/>
</dbReference>
<evidence type="ECO:0000256" key="3">
    <source>
        <dbReference type="ARBA" id="ARBA00022989"/>
    </source>
</evidence>
<dbReference type="OrthoDB" id="3936150at2759"/>
<evidence type="ECO:0000313" key="8">
    <source>
        <dbReference type="Proteomes" id="UP001151699"/>
    </source>
</evidence>
<proteinExistence type="predicted"/>
<feature type="transmembrane region" description="Helical" evidence="5">
    <location>
        <begin position="179"/>
        <end position="198"/>
    </location>
</feature>
<accession>A0A9Q0N9P7</accession>
<feature type="transmembrane region" description="Helical" evidence="5">
    <location>
        <begin position="417"/>
        <end position="436"/>
    </location>
</feature>
<keyword evidence="8" id="KW-1185">Reference proteome</keyword>
<evidence type="ECO:0000259" key="6">
    <source>
        <dbReference type="PROSITE" id="PS50850"/>
    </source>
</evidence>
<evidence type="ECO:0000256" key="5">
    <source>
        <dbReference type="SAM" id="Phobius"/>
    </source>
</evidence>
<dbReference type="PROSITE" id="PS50850">
    <property type="entry name" value="MFS"/>
    <property type="match status" value="1"/>
</dbReference>
<keyword evidence="2 5" id="KW-0812">Transmembrane</keyword>